<dbReference type="AlphaFoldDB" id="A0A6P1E5S6"/>
<feature type="transmembrane region" description="Helical" evidence="1">
    <location>
        <begin position="106"/>
        <end position="130"/>
    </location>
</feature>
<feature type="transmembrane region" description="Helical" evidence="1">
    <location>
        <begin position="34"/>
        <end position="52"/>
    </location>
</feature>
<evidence type="ECO:0000313" key="3">
    <source>
        <dbReference type="Proteomes" id="UP000465035"/>
    </source>
</evidence>
<dbReference type="GeneID" id="69057080"/>
<keyword evidence="1" id="KW-1133">Transmembrane helix</keyword>
<dbReference type="RefSeq" id="WP_003551755.1">
    <property type="nucleotide sequence ID" value="NZ_CABKOL010000106.1"/>
</dbReference>
<name>A0A6P1E5S6_LENHI</name>
<dbReference type="GO" id="GO:0016020">
    <property type="term" value="C:membrane"/>
    <property type="evidence" value="ECO:0007669"/>
    <property type="project" value="InterPro"/>
</dbReference>
<feature type="transmembrane region" description="Helical" evidence="1">
    <location>
        <begin position="73"/>
        <end position="94"/>
    </location>
</feature>
<evidence type="ECO:0000256" key="1">
    <source>
        <dbReference type="SAM" id="Phobius"/>
    </source>
</evidence>
<dbReference type="EMBL" id="CP047121">
    <property type="protein sequence ID" value="QHB51035.1"/>
    <property type="molecule type" value="Genomic_DNA"/>
</dbReference>
<organism evidence="2 3">
    <name type="scientific">Lentilactobacillus hilgardii</name>
    <name type="common">Lactobacillus hilgardii</name>
    <dbReference type="NCBI Taxonomy" id="1588"/>
    <lineage>
        <taxon>Bacteria</taxon>
        <taxon>Bacillati</taxon>
        <taxon>Bacillota</taxon>
        <taxon>Bacilli</taxon>
        <taxon>Lactobacillales</taxon>
        <taxon>Lactobacillaceae</taxon>
        <taxon>Lentilactobacillus</taxon>
    </lineage>
</organism>
<evidence type="ECO:0000313" key="2">
    <source>
        <dbReference type="EMBL" id="QHB51035.1"/>
    </source>
</evidence>
<reference evidence="2 3" key="1">
    <citation type="submission" date="2019-12" db="EMBL/GenBank/DDBJ databases">
        <title>Lactobacillus hilgardii FLUB.</title>
        <authorList>
            <person name="Gustaw K."/>
        </authorList>
    </citation>
    <scope>NUCLEOTIDE SEQUENCE [LARGE SCALE GENOMIC DNA]</scope>
    <source>
        <strain evidence="2 3">FLUB</strain>
    </source>
</reference>
<proteinExistence type="predicted"/>
<accession>A0A6P1E5S6</accession>
<protein>
    <submittedName>
        <fullName evidence="2">DUF805 domain-containing protein</fullName>
    </submittedName>
</protein>
<dbReference type="Pfam" id="PF05656">
    <property type="entry name" value="DUF805"/>
    <property type="match status" value="1"/>
</dbReference>
<keyword evidence="1" id="KW-0472">Membrane</keyword>
<gene>
    <name evidence="2" type="ORF">GQR93_01760</name>
</gene>
<keyword evidence="1" id="KW-0812">Transmembrane</keyword>
<dbReference type="InterPro" id="IPR008523">
    <property type="entry name" value="DUF805"/>
</dbReference>
<sequence>MAQPTKLTHWFIYYWEFWSKAFIFNATATRSQYWIPWLINNVLFFGYGFITGQWQHFAKYGSVRLGLAPPNSLVHAVIILLVMTVLLIATIGQFTSRARRLHDLNLSNWLILLLIFPLAGNLVLFILNLMPSKTNTLWGMNQSDY</sequence>
<dbReference type="Proteomes" id="UP000465035">
    <property type="component" value="Chromosome"/>
</dbReference>